<dbReference type="InterPro" id="IPR015867">
    <property type="entry name" value="N-reg_PII/ATP_PRibTrfase_C"/>
</dbReference>
<proteinExistence type="inferred from homology"/>
<dbReference type="SUPFAM" id="SSF54913">
    <property type="entry name" value="GlnB-like"/>
    <property type="match status" value="3"/>
</dbReference>
<dbReference type="InterPro" id="IPR003793">
    <property type="entry name" value="UPF0166"/>
</dbReference>
<dbReference type="Pfam" id="PF02641">
    <property type="entry name" value="DUF190"/>
    <property type="match status" value="3"/>
</dbReference>
<dbReference type="InterPro" id="IPR011322">
    <property type="entry name" value="N-reg_PII-like_a/b"/>
</dbReference>
<keyword evidence="3" id="KW-1185">Reference proteome</keyword>
<evidence type="ECO:0008006" key="4">
    <source>
        <dbReference type="Google" id="ProtNLM"/>
    </source>
</evidence>
<accession>A0A172UQT4</accession>
<dbReference type="EMBL" id="CP015596">
    <property type="protein sequence ID" value="ANE81522.1"/>
    <property type="molecule type" value="Genomic_DNA"/>
</dbReference>
<organism evidence="2 3">
    <name type="scientific">Mycobacterium adipatum</name>
    <dbReference type="NCBI Taxonomy" id="1682113"/>
    <lineage>
        <taxon>Bacteria</taxon>
        <taxon>Bacillati</taxon>
        <taxon>Actinomycetota</taxon>
        <taxon>Actinomycetes</taxon>
        <taxon>Mycobacteriales</taxon>
        <taxon>Mycobacteriaceae</taxon>
        <taxon>Mycobacterium</taxon>
    </lineage>
</organism>
<evidence type="ECO:0000313" key="2">
    <source>
        <dbReference type="EMBL" id="ANE81522.1"/>
    </source>
</evidence>
<name>A0A172UQT4_9MYCO</name>
<protein>
    <recommendedName>
        <fullName evidence="4">DUF190 domain-containing protein</fullName>
    </recommendedName>
</protein>
<sequence length="349" mass="37029">MSDELLKLTAYFGERLRGEHGFVADELLDLFGRAAVSNSVVLRGIGGFGPSHQLRTDRSLSTSEDLPVAVLAVDTAERIASLAPRVVAGIARGIVTLERAGTAVPGSDSAKLTVYVGRQTRVAGRPAYREVCAQLHRIGFAGAAAFLGVDGTDHGTRRRARFFSTNTAVPMLITASGTADQVATALPWLRQLLPEATITVERVQLCKRDGRLLARPAALPPADPDGVPLWQKLTIHTSEDTLHDGVPIHRAIVAALRGRHVVGGATALRGIWGFHGDHEPHGDRLFQLGREVPVTTVVVDTPARIAASFDLIDALTGAHGLVTSEVVPAQVSIDGGMKKGDLTVGHPPR</sequence>
<dbReference type="KEGG" id="madi:A7U43_21485"/>
<comment type="similarity">
    <text evidence="1">Belongs to the UPF0166 family.</text>
</comment>
<reference evidence="2 3" key="1">
    <citation type="submission" date="2016-05" db="EMBL/GenBank/DDBJ databases">
        <title>Complete genome sequence of a phthalic acid esters degrading Mycobacterium sp. YC-RL4.</title>
        <authorList>
            <person name="Ren L."/>
            <person name="Fan S."/>
            <person name="Ruth N."/>
            <person name="Jia Y."/>
            <person name="Wang J."/>
            <person name="Qiao C."/>
        </authorList>
    </citation>
    <scope>NUCLEOTIDE SEQUENCE [LARGE SCALE GENOMIC DNA]</scope>
    <source>
        <strain evidence="2 3">YC-RL4</strain>
    </source>
</reference>
<dbReference type="RefSeq" id="WP_067999227.1">
    <property type="nucleotide sequence ID" value="NZ_CP015596.1"/>
</dbReference>
<dbReference type="PANTHER" id="PTHR35983:SF1">
    <property type="entry name" value="UPF0166 PROTEIN TM_0021"/>
    <property type="match status" value="1"/>
</dbReference>
<dbReference type="OrthoDB" id="9795599at2"/>
<dbReference type="Gene3D" id="3.30.70.120">
    <property type="match status" value="3"/>
</dbReference>
<dbReference type="Proteomes" id="UP000077143">
    <property type="component" value="Chromosome"/>
</dbReference>
<dbReference type="PANTHER" id="PTHR35983">
    <property type="entry name" value="UPF0166 PROTEIN TM_0021"/>
    <property type="match status" value="1"/>
</dbReference>
<dbReference type="AlphaFoldDB" id="A0A172UQT4"/>
<evidence type="ECO:0000256" key="1">
    <source>
        <dbReference type="ARBA" id="ARBA00010554"/>
    </source>
</evidence>
<evidence type="ECO:0000313" key="3">
    <source>
        <dbReference type="Proteomes" id="UP000077143"/>
    </source>
</evidence>
<dbReference type="STRING" id="1682113.A7U43_21485"/>
<gene>
    <name evidence="2" type="ORF">A7U43_21485</name>
</gene>